<evidence type="ECO:0000313" key="1">
    <source>
        <dbReference type="EMBL" id="SIQ14200.1"/>
    </source>
</evidence>
<accession>A0A1N6QC63</accession>
<sequence length="76" mass="8547">MSEKQKRIINDQNEALKKAHRALVENAQKASESLRAFSEAASEVVIKIETGYPHCAARQLRELINDLNKEASNEPN</sequence>
<gene>
    <name evidence="1" type="ORF">SAMN05421647_102412</name>
</gene>
<dbReference type="AlphaFoldDB" id="A0A1N6QC63"/>
<dbReference type="STRING" id="49186.SAMN05421647_102412"/>
<evidence type="ECO:0000313" key="2">
    <source>
        <dbReference type="Proteomes" id="UP000186895"/>
    </source>
</evidence>
<proteinExistence type="predicted"/>
<keyword evidence="2" id="KW-1185">Reference proteome</keyword>
<dbReference type="Proteomes" id="UP000186895">
    <property type="component" value="Unassembled WGS sequence"/>
</dbReference>
<dbReference type="RefSeq" id="WP_076461863.1">
    <property type="nucleotide sequence ID" value="NZ_FTMN01000002.1"/>
</dbReference>
<organism evidence="1 2">
    <name type="scientific">Marinobacterium stanieri</name>
    <dbReference type="NCBI Taxonomy" id="49186"/>
    <lineage>
        <taxon>Bacteria</taxon>
        <taxon>Pseudomonadati</taxon>
        <taxon>Pseudomonadota</taxon>
        <taxon>Gammaproteobacteria</taxon>
        <taxon>Oceanospirillales</taxon>
        <taxon>Oceanospirillaceae</taxon>
        <taxon>Marinobacterium</taxon>
    </lineage>
</organism>
<dbReference type="EMBL" id="FTMN01000002">
    <property type="protein sequence ID" value="SIQ14200.1"/>
    <property type="molecule type" value="Genomic_DNA"/>
</dbReference>
<name>A0A1N6QC63_9GAMM</name>
<reference evidence="1 2" key="1">
    <citation type="submission" date="2017-01" db="EMBL/GenBank/DDBJ databases">
        <authorList>
            <person name="Mah S.A."/>
            <person name="Swanson W.J."/>
            <person name="Moy G.W."/>
            <person name="Vacquier V.D."/>
        </authorList>
    </citation>
    <scope>NUCLEOTIDE SEQUENCE [LARGE SCALE GENOMIC DNA]</scope>
    <source>
        <strain evidence="1 2">DSM 7027</strain>
    </source>
</reference>
<protein>
    <submittedName>
        <fullName evidence="1">Uncharacterized protein</fullName>
    </submittedName>
</protein>